<gene>
    <name evidence="2" type="ORF">H8R05_04465</name>
</gene>
<comment type="caution">
    <text evidence="2">The sequence shown here is derived from an EMBL/GenBank/DDBJ whole genome shotgun (WGS) entry which is preliminary data.</text>
</comment>
<reference evidence="2 3" key="1">
    <citation type="submission" date="2020-08" db="EMBL/GenBank/DDBJ databases">
        <authorList>
            <person name="Liu C."/>
            <person name="Sun Q."/>
        </authorList>
    </citation>
    <scope>NUCLEOTIDE SEQUENCE [LARGE SCALE GENOMIC DNA]</scope>
    <source>
        <strain evidence="2 3">22A2-44</strain>
    </source>
</reference>
<sequence>MNEERRMILEMLQEGAISVEEAERLMEALPAEESRQLTTAAPARAGVSPKRVVVLVTENGKQKVNVRVPFSLVRVGLKMGKSIGAISLKSAKDDPQAQQALDILNNIDVDELLASIDDGEITLPYAIVDVDDEDSGDQVRVVLE</sequence>
<dbReference type="EMBL" id="JACOIH010000004">
    <property type="protein sequence ID" value="MBC3938155.1"/>
    <property type="molecule type" value="Genomic_DNA"/>
</dbReference>
<dbReference type="Proteomes" id="UP000602181">
    <property type="component" value="Unassembled WGS sequence"/>
</dbReference>
<feature type="domain" description="YvlB/LiaX N-terminal" evidence="1">
    <location>
        <begin position="3"/>
        <end position="29"/>
    </location>
</feature>
<evidence type="ECO:0000313" key="2">
    <source>
        <dbReference type="EMBL" id="MBC3938155.1"/>
    </source>
</evidence>
<keyword evidence="3" id="KW-1185">Reference proteome</keyword>
<name>A0ABR7ACJ4_9FIRM</name>
<dbReference type="RefSeq" id="WP_101553062.1">
    <property type="nucleotide sequence ID" value="NZ_CAKVWL010000078.1"/>
</dbReference>
<evidence type="ECO:0000259" key="1">
    <source>
        <dbReference type="Pfam" id="PF22746"/>
    </source>
</evidence>
<organism evidence="2 3">
    <name type="scientific">Anaerotruncus massiliensis</name>
    <name type="common">ex Togo et al. 2019</name>
    <dbReference type="NCBI Taxonomy" id="1673720"/>
    <lineage>
        <taxon>Bacteria</taxon>
        <taxon>Bacillati</taxon>
        <taxon>Bacillota</taxon>
        <taxon>Clostridia</taxon>
        <taxon>Eubacteriales</taxon>
        <taxon>Oscillospiraceae</taxon>
        <taxon>Anaerotruncus</taxon>
    </lineage>
</organism>
<protein>
    <recommendedName>
        <fullName evidence="1">YvlB/LiaX N-terminal domain-containing protein</fullName>
    </recommendedName>
</protein>
<dbReference type="Pfam" id="PF22746">
    <property type="entry name" value="SHOCT-like_DUF2089-C"/>
    <property type="match status" value="1"/>
</dbReference>
<proteinExistence type="predicted"/>
<evidence type="ECO:0000313" key="3">
    <source>
        <dbReference type="Proteomes" id="UP000602181"/>
    </source>
</evidence>
<dbReference type="InterPro" id="IPR053959">
    <property type="entry name" value="YvlB/LiaX_N"/>
</dbReference>
<accession>A0ABR7ACJ4</accession>